<organism evidence="1">
    <name type="scientific">Rhizophora mucronata</name>
    <name type="common">Asiatic mangrove</name>
    <dbReference type="NCBI Taxonomy" id="61149"/>
    <lineage>
        <taxon>Eukaryota</taxon>
        <taxon>Viridiplantae</taxon>
        <taxon>Streptophyta</taxon>
        <taxon>Embryophyta</taxon>
        <taxon>Tracheophyta</taxon>
        <taxon>Spermatophyta</taxon>
        <taxon>Magnoliopsida</taxon>
        <taxon>eudicotyledons</taxon>
        <taxon>Gunneridae</taxon>
        <taxon>Pentapetalae</taxon>
        <taxon>rosids</taxon>
        <taxon>fabids</taxon>
        <taxon>Malpighiales</taxon>
        <taxon>Rhizophoraceae</taxon>
        <taxon>Rhizophora</taxon>
    </lineage>
</organism>
<protein>
    <submittedName>
        <fullName evidence="1">Uncharacterized protein</fullName>
    </submittedName>
</protein>
<reference evidence="1" key="1">
    <citation type="submission" date="2018-02" db="EMBL/GenBank/DDBJ databases">
        <title>Rhizophora mucronata_Transcriptome.</title>
        <authorList>
            <person name="Meera S.P."/>
            <person name="Sreeshan A."/>
            <person name="Augustine A."/>
        </authorList>
    </citation>
    <scope>NUCLEOTIDE SEQUENCE</scope>
    <source>
        <tissue evidence="1">Leaf</tissue>
    </source>
</reference>
<accession>A0A2P2PKQ0</accession>
<proteinExistence type="predicted"/>
<dbReference type="EMBL" id="GGEC01074839">
    <property type="protein sequence ID" value="MBX55323.1"/>
    <property type="molecule type" value="Transcribed_RNA"/>
</dbReference>
<dbReference type="AlphaFoldDB" id="A0A2P2PKQ0"/>
<sequence length="79" mass="9313">MRKMIPDITNLDKKIHKKIKSLTRQVLLEKVKCLQKNLSSMLNENIKQVYRENRSELPIQNANHLTMFKGVQNMYAGRT</sequence>
<evidence type="ECO:0000313" key="1">
    <source>
        <dbReference type="EMBL" id="MBX55323.1"/>
    </source>
</evidence>
<name>A0A2P2PKQ0_RHIMU</name>